<evidence type="ECO:0000313" key="6">
    <source>
        <dbReference type="EMBL" id="CBN78918.1"/>
    </source>
</evidence>
<dbReference type="PANTHER" id="PTHR10543">
    <property type="entry name" value="BETA-CAROTENE DIOXYGENASE"/>
    <property type="match status" value="1"/>
</dbReference>
<evidence type="ECO:0000256" key="3">
    <source>
        <dbReference type="ARBA" id="ARBA00023002"/>
    </source>
</evidence>
<evidence type="ECO:0000256" key="5">
    <source>
        <dbReference type="PIRSR" id="PIRSR604294-1"/>
    </source>
</evidence>
<dbReference type="Proteomes" id="UP000002630">
    <property type="component" value="Linkage Group LG11"/>
</dbReference>
<gene>
    <name evidence="6" type="ORF">Esi_0155_0052</name>
</gene>
<keyword evidence="7" id="KW-1185">Reference proteome</keyword>
<dbReference type="GO" id="GO:0010436">
    <property type="term" value="F:carotenoid dioxygenase activity"/>
    <property type="evidence" value="ECO:0007669"/>
    <property type="project" value="TreeGrafter"/>
</dbReference>
<protein>
    <submittedName>
        <fullName evidence="6">Lignostilbene-alpha beta-dioxygenase</fullName>
    </submittedName>
</protein>
<feature type="binding site" evidence="5">
    <location>
        <position position="147"/>
    </location>
    <ligand>
        <name>Fe cation</name>
        <dbReference type="ChEBI" id="CHEBI:24875"/>
        <note>catalytic</note>
    </ligand>
</feature>
<feature type="binding site" evidence="5">
    <location>
        <position position="193"/>
    </location>
    <ligand>
        <name>Fe cation</name>
        <dbReference type="ChEBI" id="CHEBI:24875"/>
        <note>catalytic</note>
    </ligand>
</feature>
<keyword evidence="3" id="KW-0560">Oxidoreductase</keyword>
<dbReference type="GO" id="GO:0046872">
    <property type="term" value="F:metal ion binding"/>
    <property type="evidence" value="ECO:0007669"/>
    <property type="project" value="UniProtKB-KW"/>
</dbReference>
<evidence type="ECO:0000256" key="4">
    <source>
        <dbReference type="ARBA" id="ARBA00023004"/>
    </source>
</evidence>
<dbReference type="AlphaFoldDB" id="D8LG19"/>
<dbReference type="STRING" id="2880.D8LG19"/>
<dbReference type="EMBL" id="FN649736">
    <property type="protein sequence ID" value="CBN78918.1"/>
    <property type="molecule type" value="Genomic_DNA"/>
</dbReference>
<dbReference type="InterPro" id="IPR004294">
    <property type="entry name" value="Carotenoid_Oase"/>
</dbReference>
<dbReference type="OrthoDB" id="1069523at2759"/>
<accession>D8LG19</accession>
<keyword evidence="2 5" id="KW-0479">Metal-binding</keyword>
<keyword evidence="4 5" id="KW-0408">Iron</keyword>
<dbReference type="Pfam" id="PF03055">
    <property type="entry name" value="RPE65"/>
    <property type="match status" value="1"/>
</dbReference>
<feature type="binding site" evidence="5">
    <location>
        <position position="261"/>
    </location>
    <ligand>
        <name>Fe cation</name>
        <dbReference type="ChEBI" id="CHEBI:24875"/>
        <note>catalytic</note>
    </ligand>
</feature>
<sequence>MEPSEGSIPKDIEGTFFRNGPAKFKVGEDVVKHPFDGDGMVMAISFSKEGAYFRNRYVKTKGYKKELAAGKMLYRGFSNLAGGALKNAFKMTTKNLANTNVIYWGGMLLALWEGGLPHRLDPKSLDTFGETMLGETIDENRKIFSAHPRVDAKRERLVGYGTKNLKETRLYEYDKNFKLLQSRLVKEANGLLHDFGVTDNYTIFFSAPVALEPLKWVLGLGTLSSALKWQGDSKPARMVIVPRDPSKEVKIINVPAKFCFHFANAFEDPKNGELVVDVVEADFLYLDQEEEADVPVWDNIDWKKFPKNKLQRYRLDVSSKEGSLVSSSTLYGKNVEFPKVSCQEHRYIWAVCGSNESDEACPVQGVMKVDTVEGTIEKWMPEPHEFLGESTFIPRKGAPPDAAEDDGYVAHTLVNGRDHKTEGI</sequence>
<dbReference type="InParanoid" id="D8LG19"/>
<dbReference type="eggNOG" id="KOG1285">
    <property type="taxonomic scope" value="Eukaryota"/>
</dbReference>
<name>D8LG19_ECTSI</name>
<dbReference type="PANTHER" id="PTHR10543:SF89">
    <property type="entry name" value="CAROTENOID 9,10(9',10')-CLEAVAGE DIOXYGENASE 1"/>
    <property type="match status" value="1"/>
</dbReference>
<evidence type="ECO:0000313" key="7">
    <source>
        <dbReference type="Proteomes" id="UP000002630"/>
    </source>
</evidence>
<dbReference type="GO" id="GO:0016121">
    <property type="term" value="P:carotene catabolic process"/>
    <property type="evidence" value="ECO:0007669"/>
    <property type="project" value="TreeGrafter"/>
</dbReference>
<evidence type="ECO:0000256" key="2">
    <source>
        <dbReference type="ARBA" id="ARBA00022723"/>
    </source>
</evidence>
<organism evidence="6 7">
    <name type="scientific">Ectocarpus siliculosus</name>
    <name type="common">Brown alga</name>
    <name type="synonym">Conferva siliculosa</name>
    <dbReference type="NCBI Taxonomy" id="2880"/>
    <lineage>
        <taxon>Eukaryota</taxon>
        <taxon>Sar</taxon>
        <taxon>Stramenopiles</taxon>
        <taxon>Ochrophyta</taxon>
        <taxon>PX clade</taxon>
        <taxon>Phaeophyceae</taxon>
        <taxon>Ectocarpales</taxon>
        <taxon>Ectocarpaceae</taxon>
        <taxon>Ectocarpus</taxon>
    </lineage>
</organism>
<comment type="cofactor">
    <cofactor evidence="5">
        <name>Fe(2+)</name>
        <dbReference type="ChEBI" id="CHEBI:29033"/>
    </cofactor>
    <text evidence="5">Binds 1 Fe(2+) ion per subunit.</text>
</comment>
<evidence type="ECO:0000256" key="1">
    <source>
        <dbReference type="ARBA" id="ARBA00006787"/>
    </source>
</evidence>
<reference evidence="6 7" key="1">
    <citation type="journal article" date="2010" name="Nature">
        <title>The Ectocarpus genome and the independent evolution of multicellularity in brown algae.</title>
        <authorList>
            <person name="Cock J.M."/>
            <person name="Sterck L."/>
            <person name="Rouze P."/>
            <person name="Scornet D."/>
            <person name="Allen A.E."/>
            <person name="Amoutzias G."/>
            <person name="Anthouard V."/>
            <person name="Artiguenave F."/>
            <person name="Aury J.M."/>
            <person name="Badger J.H."/>
            <person name="Beszteri B."/>
            <person name="Billiau K."/>
            <person name="Bonnet E."/>
            <person name="Bothwell J.H."/>
            <person name="Bowler C."/>
            <person name="Boyen C."/>
            <person name="Brownlee C."/>
            <person name="Carrano C.J."/>
            <person name="Charrier B."/>
            <person name="Cho G.Y."/>
            <person name="Coelho S.M."/>
            <person name="Collen J."/>
            <person name="Corre E."/>
            <person name="Da Silva C."/>
            <person name="Delage L."/>
            <person name="Delaroque N."/>
            <person name="Dittami S.M."/>
            <person name="Doulbeau S."/>
            <person name="Elias M."/>
            <person name="Farnham G."/>
            <person name="Gachon C.M."/>
            <person name="Gschloessl B."/>
            <person name="Heesch S."/>
            <person name="Jabbari K."/>
            <person name="Jubin C."/>
            <person name="Kawai H."/>
            <person name="Kimura K."/>
            <person name="Kloareg B."/>
            <person name="Kupper F.C."/>
            <person name="Lang D."/>
            <person name="Le Bail A."/>
            <person name="Leblanc C."/>
            <person name="Lerouge P."/>
            <person name="Lohr M."/>
            <person name="Lopez P.J."/>
            <person name="Martens C."/>
            <person name="Maumus F."/>
            <person name="Michel G."/>
            <person name="Miranda-Saavedra D."/>
            <person name="Morales J."/>
            <person name="Moreau H."/>
            <person name="Motomura T."/>
            <person name="Nagasato C."/>
            <person name="Napoli C.A."/>
            <person name="Nelson D.R."/>
            <person name="Nyvall-Collen P."/>
            <person name="Peters A.F."/>
            <person name="Pommier C."/>
            <person name="Potin P."/>
            <person name="Poulain J."/>
            <person name="Quesneville H."/>
            <person name="Read B."/>
            <person name="Rensing S.A."/>
            <person name="Ritter A."/>
            <person name="Rousvoal S."/>
            <person name="Samanta M."/>
            <person name="Samson G."/>
            <person name="Schroeder D.C."/>
            <person name="Segurens B."/>
            <person name="Strittmatter M."/>
            <person name="Tonon T."/>
            <person name="Tregear J.W."/>
            <person name="Valentin K."/>
            <person name="von Dassow P."/>
            <person name="Yamagishi T."/>
            <person name="Van de Peer Y."/>
            <person name="Wincker P."/>
        </authorList>
    </citation>
    <scope>NUCLEOTIDE SEQUENCE [LARGE SCALE GENOMIC DNA]</scope>
    <source>
        <strain evidence="7">Ec32 / CCAP1310/4</strain>
    </source>
</reference>
<comment type="similarity">
    <text evidence="1">Belongs to the carotenoid oxygenase family.</text>
</comment>
<proteinExistence type="inferred from homology"/>
<dbReference type="OMA" id="PYEVDPR"/>
<dbReference type="EMBL" id="FN648104">
    <property type="protein sequence ID" value="CBN78918.1"/>
    <property type="molecule type" value="Genomic_DNA"/>
</dbReference>